<dbReference type="Proteomes" id="UP001610446">
    <property type="component" value="Unassembled WGS sequence"/>
</dbReference>
<comment type="caution">
    <text evidence="1">The sequence shown here is derived from an EMBL/GenBank/DDBJ whole genome shotgun (WGS) entry which is preliminary data.</text>
</comment>
<reference evidence="1 2" key="1">
    <citation type="submission" date="2024-07" db="EMBL/GenBank/DDBJ databases">
        <title>Section-level genome sequencing and comparative genomics of Aspergillus sections Usti and Cavernicolus.</title>
        <authorList>
            <consortium name="Lawrence Berkeley National Laboratory"/>
            <person name="Nybo J.L."/>
            <person name="Vesth T.C."/>
            <person name="Theobald S."/>
            <person name="Frisvad J.C."/>
            <person name="Larsen T.O."/>
            <person name="Kjaerboelling I."/>
            <person name="Rothschild-Mancinelli K."/>
            <person name="Lyhne E.K."/>
            <person name="Kogle M.E."/>
            <person name="Barry K."/>
            <person name="Clum A."/>
            <person name="Na H."/>
            <person name="Ledsgaard L."/>
            <person name="Lin J."/>
            <person name="Lipzen A."/>
            <person name="Kuo A."/>
            <person name="Riley R."/>
            <person name="Mondo S."/>
            <person name="Labutti K."/>
            <person name="Haridas S."/>
            <person name="Pangalinan J."/>
            <person name="Salamov A.A."/>
            <person name="Simmons B.A."/>
            <person name="Magnuson J.K."/>
            <person name="Chen J."/>
            <person name="Drula E."/>
            <person name="Henrissat B."/>
            <person name="Wiebenga A."/>
            <person name="Lubbers R.J."/>
            <person name="Gomes A.C."/>
            <person name="Makela M.R."/>
            <person name="Stajich J."/>
            <person name="Grigoriev I.V."/>
            <person name="Mortensen U.H."/>
            <person name="De Vries R.P."/>
            <person name="Baker S.E."/>
            <person name="Andersen M.R."/>
        </authorList>
    </citation>
    <scope>NUCLEOTIDE SEQUENCE [LARGE SCALE GENOMIC DNA]</scope>
    <source>
        <strain evidence="1 2">CBS 123904</strain>
    </source>
</reference>
<evidence type="ECO:0000313" key="1">
    <source>
        <dbReference type="EMBL" id="KAL2824821.1"/>
    </source>
</evidence>
<gene>
    <name evidence="1" type="ORF">BJY01DRAFT_256404</name>
</gene>
<evidence type="ECO:0000313" key="2">
    <source>
        <dbReference type="Proteomes" id="UP001610446"/>
    </source>
</evidence>
<dbReference type="EMBL" id="JBFXLU010000533">
    <property type="protein sequence ID" value="KAL2824821.1"/>
    <property type="molecule type" value="Genomic_DNA"/>
</dbReference>
<organism evidence="1 2">
    <name type="scientific">Aspergillus pseudoustus</name>
    <dbReference type="NCBI Taxonomy" id="1810923"/>
    <lineage>
        <taxon>Eukaryota</taxon>
        <taxon>Fungi</taxon>
        <taxon>Dikarya</taxon>
        <taxon>Ascomycota</taxon>
        <taxon>Pezizomycotina</taxon>
        <taxon>Eurotiomycetes</taxon>
        <taxon>Eurotiomycetidae</taxon>
        <taxon>Eurotiales</taxon>
        <taxon>Aspergillaceae</taxon>
        <taxon>Aspergillus</taxon>
        <taxon>Aspergillus subgen. Nidulantes</taxon>
    </lineage>
</organism>
<accession>A0ABR4IAQ5</accession>
<name>A0ABR4IAQ5_9EURO</name>
<proteinExistence type="predicted"/>
<protein>
    <submittedName>
        <fullName evidence="1">Uncharacterized protein</fullName>
    </submittedName>
</protein>
<sequence length="131" mass="14095">MSVVAVGVQTAGTRGAPIGAADTWTFETGDIPLYRLFRGTIGSSRWFARKMSSSCCGRRRLAMVRVVVLEIQLPERPPLLEALFRQQSPLMLFRIPASGTPCTSMPTVPRAMVSTHTAPDGRVACASSNSA</sequence>
<keyword evidence="2" id="KW-1185">Reference proteome</keyword>